<sequence length="344" mass="40507">MDDFLEYNHEEATLSRKGITSKRRSNNFLQKIKRKLTFKFQIRRLLSLKSILIVFFLLFLFTTFALYLKLQKTEIIHDTSMFTTQTTTDLYPYPPDVIDFTKVKQKFETKSHENVNLKPTAESATTGDFFSSTEYENDQTNNHTQIENSKCNPGKINFFDVQPNNVSSKCPKKYTPICLVKNKDEYKCFSPNVASYIFNLFQQPLIDFCMPANGKNPSSISIFDQIRLNIKKTEYKFEPSHICLFSGLLDFVKLMFEELNASFLKKCACRSGFCNMEFFSNEFPQSKIDEYKNDPEKIVKYIVEYFKITFANIQLILIMPMSFQYPKKFLMTDFLFEYQFPEKL</sequence>
<organism evidence="2 3">
    <name type="scientific">Edhazardia aedis (strain USNM 41457)</name>
    <name type="common">Microsporidian parasite</name>
    <dbReference type="NCBI Taxonomy" id="1003232"/>
    <lineage>
        <taxon>Eukaryota</taxon>
        <taxon>Fungi</taxon>
        <taxon>Fungi incertae sedis</taxon>
        <taxon>Microsporidia</taxon>
        <taxon>Edhazardia</taxon>
    </lineage>
</organism>
<keyword evidence="1" id="KW-0472">Membrane</keyword>
<dbReference type="InParanoid" id="J9DRV7"/>
<name>J9DRV7_EDHAE</name>
<evidence type="ECO:0000313" key="3">
    <source>
        <dbReference type="Proteomes" id="UP000003163"/>
    </source>
</evidence>
<comment type="caution">
    <text evidence="2">The sequence shown here is derived from an EMBL/GenBank/DDBJ whole genome shotgun (WGS) entry which is preliminary data.</text>
</comment>
<evidence type="ECO:0000256" key="1">
    <source>
        <dbReference type="SAM" id="Phobius"/>
    </source>
</evidence>
<dbReference type="HOGENOM" id="CLU_806593_0_0_1"/>
<dbReference type="VEuPathDB" id="MicrosporidiaDB:EDEG_00641"/>
<gene>
    <name evidence="2" type="ORF">EDEG_00641</name>
</gene>
<keyword evidence="1" id="KW-1133">Transmembrane helix</keyword>
<protein>
    <submittedName>
        <fullName evidence="2">Uncharacterized protein</fullName>
    </submittedName>
</protein>
<reference evidence="2 3" key="1">
    <citation type="submission" date="2011-08" db="EMBL/GenBank/DDBJ databases">
        <authorList>
            <person name="Liu Z.J."/>
            <person name="Shi F.L."/>
            <person name="Lu J.Q."/>
            <person name="Li M."/>
            <person name="Wang Z.L."/>
        </authorList>
    </citation>
    <scope>NUCLEOTIDE SEQUENCE [LARGE SCALE GENOMIC DNA]</scope>
    <source>
        <strain evidence="2 3">USNM 41457</strain>
    </source>
</reference>
<dbReference type="EMBL" id="AFBI03000007">
    <property type="protein sequence ID" value="EJW05305.1"/>
    <property type="molecule type" value="Genomic_DNA"/>
</dbReference>
<keyword evidence="1" id="KW-0812">Transmembrane</keyword>
<dbReference type="AlphaFoldDB" id="J9DRV7"/>
<dbReference type="Proteomes" id="UP000003163">
    <property type="component" value="Unassembled WGS sequence"/>
</dbReference>
<accession>J9DRV7</accession>
<proteinExistence type="predicted"/>
<evidence type="ECO:0000313" key="2">
    <source>
        <dbReference type="EMBL" id="EJW05305.1"/>
    </source>
</evidence>
<feature type="transmembrane region" description="Helical" evidence="1">
    <location>
        <begin position="45"/>
        <end position="68"/>
    </location>
</feature>
<keyword evidence="3" id="KW-1185">Reference proteome</keyword>
<reference evidence="3" key="2">
    <citation type="submission" date="2015-07" db="EMBL/GenBank/DDBJ databases">
        <title>Contrasting host-pathogen interactions and genome evolution in two generalist and specialist microsporidian pathogens of mosquitoes.</title>
        <authorList>
            <consortium name="The Broad Institute Genomics Platform"/>
            <consortium name="The Broad Institute Genome Sequencing Center for Infectious Disease"/>
            <person name="Cuomo C.A."/>
            <person name="Sanscrainte N.D."/>
            <person name="Goldberg J.M."/>
            <person name="Heiman D."/>
            <person name="Young S."/>
            <person name="Zeng Q."/>
            <person name="Becnel J.J."/>
            <person name="Birren B.W."/>
        </authorList>
    </citation>
    <scope>NUCLEOTIDE SEQUENCE [LARGE SCALE GENOMIC DNA]</scope>
    <source>
        <strain evidence="3">USNM 41457</strain>
    </source>
</reference>